<dbReference type="PANTHER" id="PTHR34819:SF3">
    <property type="entry name" value="CELL SURFACE PROTEIN"/>
    <property type="match status" value="1"/>
</dbReference>
<gene>
    <name evidence="2" type="ORF">SAMN04488528_101854</name>
</gene>
<dbReference type="AlphaFoldDB" id="A0A1I0Z8Q1"/>
<feature type="domain" description="DUF11" evidence="1">
    <location>
        <begin position="255"/>
        <end position="350"/>
    </location>
</feature>
<evidence type="ECO:0000313" key="3">
    <source>
        <dbReference type="Proteomes" id="UP000198619"/>
    </source>
</evidence>
<keyword evidence="3" id="KW-1185">Reference proteome</keyword>
<dbReference type="InterPro" id="IPR001434">
    <property type="entry name" value="OmcB-like_DUF11"/>
</dbReference>
<protein>
    <submittedName>
        <fullName evidence="2">Conserved repeat domain-containing protein</fullName>
    </submittedName>
</protein>
<dbReference type="InterPro" id="IPR047589">
    <property type="entry name" value="DUF11_rpt"/>
</dbReference>
<sequence length="499" mass="56652">MGKNKFHCNNDDDRNCYENEDLNDYFDMSDDNFMFEVEDVRINDDNSNSSFSNNDSWDFSLREDNNCGRDSRNECYENIRDNECDKEDWDNDCNFDSDSDSDSDCDWNCDCDCDDHNYNKAELIVEKSVDKEIACQGEVLRYCLTIRNIGTAPACDVIVKDCLDKCLCYVSGSLRINNRKVNACRWTDILIKTIKPSECVSITFKVVVKECSSELVENFAVVCYSYVPYDCGDRVNEKAHSNTVTTRIMRVEAEMVKSVNKERVQLGEIVVYTIDITNRCHATIESFILRDQLSPALRCIEVLSRGQKYNCCRLSRGINLGQIAPHETVSVYIKARVEAMGEGCRIRNTAFGVSILNGIVSEEIRSNTVTIGVRFNQCREVELEDIVRLSCQMGPAIGIIDSTGQVEITKVDRIGGCGRNNRLRVSGVVKTEYIYDKGYDCHKKVCSEVPFNLIIRIPSGVNSIENLDLKVCLKNISSRINCGYTIESDLELEVCLRSK</sequence>
<dbReference type="STRING" id="84698.SAMN04488528_101854"/>
<evidence type="ECO:0000259" key="1">
    <source>
        <dbReference type="Pfam" id="PF01345"/>
    </source>
</evidence>
<reference evidence="2 3" key="1">
    <citation type="submission" date="2016-10" db="EMBL/GenBank/DDBJ databases">
        <authorList>
            <person name="de Groot N.N."/>
        </authorList>
    </citation>
    <scope>NUCLEOTIDE SEQUENCE [LARGE SCALE GENOMIC DNA]</scope>
    <source>
        <strain evidence="2 3">DSM 12271</strain>
    </source>
</reference>
<name>A0A1I0Z8Q1_9CLOT</name>
<dbReference type="PANTHER" id="PTHR34819">
    <property type="entry name" value="LARGE CYSTEINE-RICH PERIPLASMIC PROTEIN OMCB"/>
    <property type="match status" value="1"/>
</dbReference>
<dbReference type="InterPro" id="IPR051172">
    <property type="entry name" value="Chlamydia_OmcB"/>
</dbReference>
<dbReference type="EMBL" id="FOKI01000018">
    <property type="protein sequence ID" value="SFB21994.1"/>
    <property type="molecule type" value="Genomic_DNA"/>
</dbReference>
<dbReference type="Pfam" id="PF01345">
    <property type="entry name" value="DUF11"/>
    <property type="match status" value="2"/>
</dbReference>
<dbReference type="OrthoDB" id="21834at2"/>
<evidence type="ECO:0000313" key="2">
    <source>
        <dbReference type="EMBL" id="SFB21994.1"/>
    </source>
</evidence>
<organism evidence="2 3">
    <name type="scientific">Clostridium frigidicarnis</name>
    <dbReference type="NCBI Taxonomy" id="84698"/>
    <lineage>
        <taxon>Bacteria</taxon>
        <taxon>Bacillati</taxon>
        <taxon>Bacillota</taxon>
        <taxon>Clostridia</taxon>
        <taxon>Eubacteriales</taxon>
        <taxon>Clostridiaceae</taxon>
        <taxon>Clostridium</taxon>
    </lineage>
</organism>
<accession>A0A1I0Z8Q1</accession>
<dbReference type="Proteomes" id="UP000198619">
    <property type="component" value="Unassembled WGS sequence"/>
</dbReference>
<dbReference type="RefSeq" id="WP_090041718.1">
    <property type="nucleotide sequence ID" value="NZ_FOKI01000018.1"/>
</dbReference>
<feature type="domain" description="DUF11" evidence="1">
    <location>
        <begin position="123"/>
        <end position="222"/>
    </location>
</feature>
<dbReference type="NCBIfam" id="TIGR01451">
    <property type="entry name" value="B_ant_repeat"/>
    <property type="match status" value="2"/>
</dbReference>
<proteinExistence type="predicted"/>